<proteinExistence type="predicted"/>
<feature type="region of interest" description="Disordered" evidence="1">
    <location>
        <begin position="1"/>
        <end position="33"/>
    </location>
</feature>
<accession>A0A918KW51</accession>
<dbReference type="EMBL" id="BMSX01000016">
    <property type="protein sequence ID" value="GGR36590.1"/>
    <property type="molecule type" value="Genomic_DNA"/>
</dbReference>
<feature type="compositionally biased region" description="Polar residues" evidence="1">
    <location>
        <begin position="1"/>
        <end position="10"/>
    </location>
</feature>
<evidence type="ECO:0000256" key="2">
    <source>
        <dbReference type="SAM" id="Phobius"/>
    </source>
</evidence>
<feature type="transmembrane region" description="Helical" evidence="2">
    <location>
        <begin position="103"/>
        <end position="126"/>
    </location>
</feature>
<name>A0A918KW51_9ACTN</name>
<protein>
    <recommendedName>
        <fullName evidence="5">GtrA-like protein domain-containing protein</fullName>
    </recommendedName>
</protein>
<dbReference type="Proteomes" id="UP000658320">
    <property type="component" value="Unassembled WGS sequence"/>
</dbReference>
<evidence type="ECO:0008006" key="5">
    <source>
        <dbReference type="Google" id="ProtNLM"/>
    </source>
</evidence>
<organism evidence="3 4">
    <name type="scientific">Streptomyces aurantiogriseus</name>
    <dbReference type="NCBI Taxonomy" id="66870"/>
    <lineage>
        <taxon>Bacteria</taxon>
        <taxon>Bacillati</taxon>
        <taxon>Actinomycetota</taxon>
        <taxon>Actinomycetes</taxon>
        <taxon>Kitasatosporales</taxon>
        <taxon>Streptomycetaceae</taxon>
        <taxon>Streptomyces</taxon>
    </lineage>
</organism>
<evidence type="ECO:0000313" key="3">
    <source>
        <dbReference type="EMBL" id="GGR36590.1"/>
    </source>
</evidence>
<evidence type="ECO:0000256" key="1">
    <source>
        <dbReference type="SAM" id="MobiDB-lite"/>
    </source>
</evidence>
<evidence type="ECO:0000313" key="4">
    <source>
        <dbReference type="Proteomes" id="UP000658320"/>
    </source>
</evidence>
<keyword evidence="2" id="KW-1133">Transmembrane helix</keyword>
<keyword evidence="2" id="KW-0472">Membrane</keyword>
<feature type="transmembrane region" description="Helical" evidence="2">
    <location>
        <begin position="68"/>
        <end position="91"/>
    </location>
</feature>
<feature type="compositionally biased region" description="Low complexity" evidence="1">
    <location>
        <begin position="285"/>
        <end position="294"/>
    </location>
</feature>
<sequence length="294" mass="30479">MESPSTSKPQPTRETRSKDGATRAETAGPTPSTPGPVASFVRFVVCGGGVGLLAGAAVPLLATLMPWALANAVVTVVSTLLCTELHALVTFGTGRRPGLREHLQSAGSATAAYVVTCAAMAVLHTVRSSPDLFTEQVVYLGASALAGTGRFLILRLFVFAVGGRNMTGPGPDSTAATRGTSIVGETEHEPDELATAGGWADRRIVNALRQDACRLPASLLQCGYGDQMLAMPGLRPGTGVRRGRRRELPGIRAVDPRALAARGPGGSQALGPAPLPDRRPPLPRLRPLGTLRSA</sequence>
<keyword evidence="4" id="KW-1185">Reference proteome</keyword>
<feature type="transmembrane region" description="Helical" evidence="2">
    <location>
        <begin position="138"/>
        <end position="158"/>
    </location>
</feature>
<feature type="compositionally biased region" description="Basic and acidic residues" evidence="1">
    <location>
        <begin position="11"/>
        <end position="22"/>
    </location>
</feature>
<reference evidence="3" key="2">
    <citation type="submission" date="2020-09" db="EMBL/GenBank/DDBJ databases">
        <authorList>
            <person name="Sun Q."/>
            <person name="Ohkuma M."/>
        </authorList>
    </citation>
    <scope>NUCLEOTIDE SEQUENCE</scope>
    <source>
        <strain evidence="3">JCM 4346</strain>
    </source>
</reference>
<reference evidence="3" key="1">
    <citation type="journal article" date="2014" name="Int. J. Syst. Evol. Microbiol.">
        <title>Complete genome sequence of Corynebacterium casei LMG S-19264T (=DSM 44701T), isolated from a smear-ripened cheese.</title>
        <authorList>
            <consortium name="US DOE Joint Genome Institute (JGI-PGF)"/>
            <person name="Walter F."/>
            <person name="Albersmeier A."/>
            <person name="Kalinowski J."/>
            <person name="Ruckert C."/>
        </authorList>
    </citation>
    <scope>NUCLEOTIDE SEQUENCE</scope>
    <source>
        <strain evidence="3">JCM 4346</strain>
    </source>
</reference>
<comment type="caution">
    <text evidence="3">The sequence shown here is derived from an EMBL/GenBank/DDBJ whole genome shotgun (WGS) entry which is preliminary data.</text>
</comment>
<gene>
    <name evidence="3" type="ORF">GCM10010251_61250</name>
</gene>
<keyword evidence="2" id="KW-0812">Transmembrane</keyword>
<feature type="transmembrane region" description="Helical" evidence="2">
    <location>
        <begin position="40"/>
        <end position="62"/>
    </location>
</feature>
<feature type="region of interest" description="Disordered" evidence="1">
    <location>
        <begin position="258"/>
        <end position="294"/>
    </location>
</feature>
<dbReference type="AlphaFoldDB" id="A0A918KW51"/>